<dbReference type="CDD" id="cd02440">
    <property type="entry name" value="AdoMet_MTases"/>
    <property type="match status" value="1"/>
</dbReference>
<dbReference type="InParanoid" id="T0R739"/>
<evidence type="ECO:0000259" key="4">
    <source>
        <dbReference type="Pfam" id="PF13847"/>
    </source>
</evidence>
<sequence>MDWDAKFEALTECTYFDWYLSFAQLAPFLTPLLAAYGLECEILIPGCGLSDVGVQLHASGYHNITNLDSSPVAIARMTATQTAERATDAMEFVCLDVFQVPAVIPPSTFDVIVDKGLLDALLCAPTTNVEDTFTYLRAMYQVLRSGGTFVLVTHSPTRLAYLEHAQFSWKLIRQSTVTHKNARSYHLFFCVKSHV</sequence>
<dbReference type="GO" id="GO:0032259">
    <property type="term" value="P:methylation"/>
    <property type="evidence" value="ECO:0007669"/>
    <property type="project" value="UniProtKB-KW"/>
</dbReference>
<organism evidence="5 6">
    <name type="scientific">Saprolegnia diclina (strain VS20)</name>
    <dbReference type="NCBI Taxonomy" id="1156394"/>
    <lineage>
        <taxon>Eukaryota</taxon>
        <taxon>Sar</taxon>
        <taxon>Stramenopiles</taxon>
        <taxon>Oomycota</taxon>
        <taxon>Saprolegniomycetes</taxon>
        <taxon>Saprolegniales</taxon>
        <taxon>Saprolegniaceae</taxon>
        <taxon>Saprolegnia</taxon>
    </lineage>
</organism>
<name>T0R739_SAPDV</name>
<evidence type="ECO:0000256" key="1">
    <source>
        <dbReference type="ARBA" id="ARBA00008361"/>
    </source>
</evidence>
<dbReference type="InterPro" id="IPR051419">
    <property type="entry name" value="Lys/N-term_MeTrsfase_sf"/>
</dbReference>
<dbReference type="InterPro" id="IPR029063">
    <property type="entry name" value="SAM-dependent_MTases_sf"/>
</dbReference>
<dbReference type="Pfam" id="PF13847">
    <property type="entry name" value="Methyltransf_31"/>
    <property type="match status" value="1"/>
</dbReference>
<evidence type="ECO:0000313" key="5">
    <source>
        <dbReference type="EMBL" id="EQC42756.1"/>
    </source>
</evidence>
<dbReference type="AlphaFoldDB" id="T0R739"/>
<dbReference type="InterPro" id="IPR025714">
    <property type="entry name" value="Methyltranfer_dom"/>
</dbReference>
<dbReference type="eggNOG" id="KOG2352">
    <property type="taxonomic scope" value="Eukaryota"/>
</dbReference>
<dbReference type="PANTHER" id="PTHR12176">
    <property type="entry name" value="SAM-DEPENDENT METHYLTRANSFERASE SUPERFAMILY PROTEIN"/>
    <property type="match status" value="1"/>
</dbReference>
<dbReference type="GO" id="GO:0008168">
    <property type="term" value="F:methyltransferase activity"/>
    <property type="evidence" value="ECO:0007669"/>
    <property type="project" value="UniProtKB-KW"/>
</dbReference>
<keyword evidence="6" id="KW-1185">Reference proteome</keyword>
<evidence type="ECO:0000313" key="6">
    <source>
        <dbReference type="Proteomes" id="UP000030762"/>
    </source>
</evidence>
<keyword evidence="3" id="KW-0808">Transferase</keyword>
<dbReference type="GeneID" id="19941206"/>
<dbReference type="Proteomes" id="UP000030762">
    <property type="component" value="Unassembled WGS sequence"/>
</dbReference>
<dbReference type="SUPFAM" id="SSF53335">
    <property type="entry name" value="S-adenosyl-L-methionine-dependent methyltransferases"/>
    <property type="match status" value="1"/>
</dbReference>
<dbReference type="RefSeq" id="XP_008604179.1">
    <property type="nucleotide sequence ID" value="XM_008605957.1"/>
</dbReference>
<keyword evidence="2" id="KW-0489">Methyltransferase</keyword>
<feature type="domain" description="Methyltransferase" evidence="4">
    <location>
        <begin position="42"/>
        <end position="162"/>
    </location>
</feature>
<gene>
    <name evidence="5" type="ORF">SDRG_00479</name>
</gene>
<dbReference type="OMA" id="SGYHNIT"/>
<reference evidence="5 6" key="1">
    <citation type="submission" date="2012-04" db="EMBL/GenBank/DDBJ databases">
        <title>The Genome Sequence of Saprolegnia declina VS20.</title>
        <authorList>
            <consortium name="The Broad Institute Genome Sequencing Platform"/>
            <person name="Russ C."/>
            <person name="Nusbaum C."/>
            <person name="Tyler B."/>
            <person name="van West P."/>
            <person name="Dieguez-Uribeondo J."/>
            <person name="de Bruijn I."/>
            <person name="Tripathy S."/>
            <person name="Jiang R."/>
            <person name="Young S.K."/>
            <person name="Zeng Q."/>
            <person name="Gargeya S."/>
            <person name="Fitzgerald M."/>
            <person name="Haas B."/>
            <person name="Abouelleil A."/>
            <person name="Alvarado L."/>
            <person name="Arachchi H.M."/>
            <person name="Berlin A."/>
            <person name="Chapman S.B."/>
            <person name="Goldberg J."/>
            <person name="Griggs A."/>
            <person name="Gujja S."/>
            <person name="Hansen M."/>
            <person name="Howarth C."/>
            <person name="Imamovic A."/>
            <person name="Larimer J."/>
            <person name="McCowen C."/>
            <person name="Montmayeur A."/>
            <person name="Murphy C."/>
            <person name="Neiman D."/>
            <person name="Pearson M."/>
            <person name="Priest M."/>
            <person name="Roberts A."/>
            <person name="Saif S."/>
            <person name="Shea T."/>
            <person name="Sisk P."/>
            <person name="Sykes S."/>
            <person name="Wortman J."/>
            <person name="Nusbaum C."/>
            <person name="Birren B."/>
        </authorList>
    </citation>
    <scope>NUCLEOTIDE SEQUENCE [LARGE SCALE GENOMIC DNA]</scope>
    <source>
        <strain evidence="5 6">VS20</strain>
    </source>
</reference>
<dbReference type="OrthoDB" id="430254at2759"/>
<dbReference type="VEuPathDB" id="FungiDB:SDRG_00479"/>
<evidence type="ECO:0000256" key="2">
    <source>
        <dbReference type="ARBA" id="ARBA00022603"/>
    </source>
</evidence>
<accession>T0R739</accession>
<protein>
    <recommendedName>
        <fullName evidence="4">Methyltransferase domain-containing protein</fullName>
    </recommendedName>
</protein>
<dbReference type="PANTHER" id="PTHR12176:SF80">
    <property type="entry name" value="EEF1A LYSINE METHYLTRANSFERASE 4"/>
    <property type="match status" value="1"/>
</dbReference>
<dbReference type="Gene3D" id="3.40.50.150">
    <property type="entry name" value="Vaccinia Virus protein VP39"/>
    <property type="match status" value="1"/>
</dbReference>
<dbReference type="EMBL" id="JH767132">
    <property type="protein sequence ID" value="EQC42756.1"/>
    <property type="molecule type" value="Genomic_DNA"/>
</dbReference>
<evidence type="ECO:0000256" key="3">
    <source>
        <dbReference type="ARBA" id="ARBA00022679"/>
    </source>
</evidence>
<proteinExistence type="inferred from homology"/>
<comment type="similarity">
    <text evidence="1">Belongs to the methyltransferase superfamily.</text>
</comment>